<comment type="caution">
    <text evidence="2">The sequence shown here is derived from an EMBL/GenBank/DDBJ whole genome shotgun (WGS) entry which is preliminary data.</text>
</comment>
<feature type="transmembrane region" description="Helical" evidence="1">
    <location>
        <begin position="163"/>
        <end position="180"/>
    </location>
</feature>
<evidence type="ECO:0000256" key="1">
    <source>
        <dbReference type="SAM" id="Phobius"/>
    </source>
</evidence>
<gene>
    <name evidence="2" type="ORF">COT44_04460</name>
</gene>
<keyword evidence="1" id="KW-0812">Transmembrane</keyword>
<evidence type="ECO:0008006" key="4">
    <source>
        <dbReference type="Google" id="ProtNLM"/>
    </source>
</evidence>
<protein>
    <recommendedName>
        <fullName evidence="4">MASE1 domain-containing protein</fullName>
    </recommendedName>
</protein>
<feature type="transmembrane region" description="Helical" evidence="1">
    <location>
        <begin position="54"/>
        <end position="77"/>
    </location>
</feature>
<keyword evidence="1" id="KW-0472">Membrane</keyword>
<accession>A0A2M6XBX2</accession>
<evidence type="ECO:0000313" key="2">
    <source>
        <dbReference type="EMBL" id="PIU03122.1"/>
    </source>
</evidence>
<proteinExistence type="predicted"/>
<reference evidence="3" key="1">
    <citation type="submission" date="2017-09" db="EMBL/GenBank/DDBJ databases">
        <title>Depth-based differentiation of microbial function through sediment-hosted aquifers and enrichment of novel symbionts in the deep terrestrial subsurface.</title>
        <authorList>
            <person name="Probst A.J."/>
            <person name="Ladd B."/>
            <person name="Jarett J.K."/>
            <person name="Geller-Mcgrath D.E."/>
            <person name="Sieber C.M.K."/>
            <person name="Emerson J.B."/>
            <person name="Anantharaman K."/>
            <person name="Thomas B.C."/>
            <person name="Malmstrom R."/>
            <person name="Stieglmeier M."/>
            <person name="Klingl A."/>
            <person name="Woyke T."/>
            <person name="Ryan C.M."/>
            <person name="Banfield J.F."/>
        </authorList>
    </citation>
    <scope>NUCLEOTIDE SEQUENCE [LARGE SCALE GENOMIC DNA]</scope>
</reference>
<feature type="transmembrane region" description="Helical" evidence="1">
    <location>
        <begin position="192"/>
        <end position="218"/>
    </location>
</feature>
<dbReference type="AlphaFoldDB" id="A0A2M6XBX2"/>
<feature type="transmembrane region" description="Helical" evidence="1">
    <location>
        <begin position="20"/>
        <end position="42"/>
    </location>
</feature>
<name>A0A2M6XBX2_9BACT</name>
<feature type="transmembrane region" description="Helical" evidence="1">
    <location>
        <begin position="97"/>
        <end position="116"/>
    </location>
</feature>
<organism evidence="2 3">
    <name type="scientific">Candidatus Shapirobacteria bacterium CG08_land_8_20_14_0_20_39_18</name>
    <dbReference type="NCBI Taxonomy" id="1974883"/>
    <lineage>
        <taxon>Bacteria</taxon>
        <taxon>Candidatus Shapironibacteriota</taxon>
    </lineage>
</organism>
<sequence length="261" mass="27025">MEEIPMASSKTYVARRDPVLRYTFAGFLAVAIAAIGWVMITVGSSPSVKGASFIWLPAALQLVAGIWLGPWLGAVAGGLGAYTAGIFAYGGWGITDIIQNPIAGGFANAMLPALLFRMLRLDPTFGCKDPYDVLNGAVRVVVLALAVMAAGLVNIVLALPSPWGLALPLIVLVVGVPVILGNVGRNLNMDHFVLAVDIAVVACGVSALIGAFAAYVGGKPIEAALIDPGVGWFVGDTVSAVLGLFLLPLYTLRLRQAGIAE</sequence>
<keyword evidence="1" id="KW-1133">Transmembrane helix</keyword>
<evidence type="ECO:0000313" key="3">
    <source>
        <dbReference type="Proteomes" id="UP000228996"/>
    </source>
</evidence>
<feature type="transmembrane region" description="Helical" evidence="1">
    <location>
        <begin position="230"/>
        <end position="252"/>
    </location>
</feature>
<dbReference type="Proteomes" id="UP000228996">
    <property type="component" value="Unassembled WGS sequence"/>
</dbReference>
<dbReference type="EMBL" id="PEYO01000022">
    <property type="protein sequence ID" value="PIU03122.1"/>
    <property type="molecule type" value="Genomic_DNA"/>
</dbReference>
<feature type="transmembrane region" description="Helical" evidence="1">
    <location>
        <begin position="137"/>
        <end position="157"/>
    </location>
</feature>